<accession>A0A0F9SF29</accession>
<evidence type="ECO:0000313" key="1">
    <source>
        <dbReference type="EMBL" id="KKN67475.1"/>
    </source>
</evidence>
<dbReference type="EMBL" id="LAZR01000473">
    <property type="protein sequence ID" value="KKN67475.1"/>
    <property type="molecule type" value="Genomic_DNA"/>
</dbReference>
<name>A0A0F9SF29_9ZZZZ</name>
<comment type="caution">
    <text evidence="1">The sequence shown here is derived from an EMBL/GenBank/DDBJ whole genome shotgun (WGS) entry which is preliminary data.</text>
</comment>
<gene>
    <name evidence="1" type="ORF">LCGC14_0460720</name>
</gene>
<dbReference type="AlphaFoldDB" id="A0A0F9SF29"/>
<reference evidence="1" key="1">
    <citation type="journal article" date="2015" name="Nature">
        <title>Complex archaea that bridge the gap between prokaryotes and eukaryotes.</title>
        <authorList>
            <person name="Spang A."/>
            <person name="Saw J.H."/>
            <person name="Jorgensen S.L."/>
            <person name="Zaremba-Niedzwiedzka K."/>
            <person name="Martijn J."/>
            <person name="Lind A.E."/>
            <person name="van Eijk R."/>
            <person name="Schleper C."/>
            <person name="Guy L."/>
            <person name="Ettema T.J."/>
        </authorList>
    </citation>
    <scope>NUCLEOTIDE SEQUENCE</scope>
</reference>
<organism evidence="1">
    <name type="scientific">marine sediment metagenome</name>
    <dbReference type="NCBI Taxonomy" id="412755"/>
    <lineage>
        <taxon>unclassified sequences</taxon>
        <taxon>metagenomes</taxon>
        <taxon>ecological metagenomes</taxon>
    </lineage>
</organism>
<proteinExistence type="predicted"/>
<protein>
    <submittedName>
        <fullName evidence="1">Uncharacterized protein</fullName>
    </submittedName>
</protein>
<sequence>MTKWEGGPLPFKADAIASIWGERNCLYWAYRVGDKLYLRIRGSRPPYPISEAQLIGDGYYGSGSLMIWKDGFLNIFWPNKDVDKVMQKYAKASDIPDPSHEHPPHPDYPYYEKYSMHLIDVFAYAYNHPTWDIEPLIERVAQTGASAIQAFGWAGYPPQQYDIEAIPWLWVDGKVDFLQKNPKYELTFKKIAVSCKDYERKYRHTLFLSRYNFHIFKSNLNKQGIPEFYSPEGLAVQEEHVLDVLRWNKEVGIDEPDVVLMNEPGHYGDDDTGHIIADWHRKIGDLCIQHTPIENVRSDVSHSEYPRAWWVGPHECPKPENHEEPFYFGREKYSHRPQISEVHGCSTLRGLMESGAEVFYGSANMVWAVSEDGSKYGSTIVYNPDGSIAFRFADAEEYRDLLEYVKGKDERTGKDTHVVGFPTGMLHLGEGDFSDLSKINWEKYDLYKQIIGG</sequence>